<feature type="domain" description="Ig-like" evidence="7">
    <location>
        <begin position="359"/>
        <end position="451"/>
    </location>
</feature>
<reference evidence="8 9" key="1">
    <citation type="submission" date="2019-06" db="EMBL/GenBank/DDBJ databases">
        <title>Draft genomes of female and male turbot (Scophthalmus maximus).</title>
        <authorList>
            <person name="Xu H."/>
            <person name="Xu X.-W."/>
            <person name="Shao C."/>
            <person name="Chen S."/>
        </authorList>
    </citation>
    <scope>NUCLEOTIDE SEQUENCE [LARGE SCALE GENOMIC DNA]</scope>
    <source>
        <strain evidence="8">Ysfricsl-2016a</strain>
        <tissue evidence="8">Blood</tissue>
    </source>
</reference>
<organism evidence="8 9">
    <name type="scientific">Scophthalmus maximus</name>
    <name type="common">Turbot</name>
    <name type="synonym">Psetta maxima</name>
    <dbReference type="NCBI Taxonomy" id="52904"/>
    <lineage>
        <taxon>Eukaryota</taxon>
        <taxon>Metazoa</taxon>
        <taxon>Chordata</taxon>
        <taxon>Craniata</taxon>
        <taxon>Vertebrata</taxon>
        <taxon>Euteleostomi</taxon>
        <taxon>Actinopterygii</taxon>
        <taxon>Neopterygii</taxon>
        <taxon>Teleostei</taxon>
        <taxon>Neoteleostei</taxon>
        <taxon>Acanthomorphata</taxon>
        <taxon>Carangaria</taxon>
        <taxon>Pleuronectiformes</taxon>
        <taxon>Pleuronectoidei</taxon>
        <taxon>Scophthalmidae</taxon>
        <taxon>Scophthalmus</taxon>
    </lineage>
</organism>
<dbReference type="Gene3D" id="2.60.40.10">
    <property type="entry name" value="Immunoglobulins"/>
    <property type="match status" value="3"/>
</dbReference>
<dbReference type="InterPro" id="IPR013098">
    <property type="entry name" value="Ig_I-set"/>
</dbReference>
<evidence type="ECO:0000256" key="1">
    <source>
        <dbReference type="ARBA" id="ARBA00022729"/>
    </source>
</evidence>
<gene>
    <name evidence="8" type="ORF">F2P81_017472</name>
</gene>
<comment type="similarity">
    <text evidence="6">Belongs to the immunoglobulin superfamily. IgLON family.</text>
</comment>
<dbReference type="InterPro" id="IPR050876">
    <property type="entry name" value="IgLON_domain"/>
</dbReference>
<evidence type="ECO:0000313" key="8">
    <source>
        <dbReference type="EMBL" id="KAF0030741.1"/>
    </source>
</evidence>
<feature type="domain" description="Ig-like" evidence="7">
    <location>
        <begin position="457"/>
        <end position="543"/>
    </location>
</feature>
<evidence type="ECO:0000259" key="7">
    <source>
        <dbReference type="PROSITE" id="PS50835"/>
    </source>
</evidence>
<dbReference type="SUPFAM" id="SSF48726">
    <property type="entry name" value="Immunoglobulin"/>
    <property type="match status" value="3"/>
</dbReference>
<dbReference type="InterPro" id="IPR003599">
    <property type="entry name" value="Ig_sub"/>
</dbReference>
<dbReference type="PANTHER" id="PTHR42757">
    <property type="entry name" value="IGLON FAMILY OF IMMUNOGLOBULIN SUPERFAMILY-RELATED"/>
    <property type="match status" value="1"/>
</dbReference>
<dbReference type="Pfam" id="PF13927">
    <property type="entry name" value="Ig_3"/>
    <property type="match status" value="1"/>
</dbReference>
<evidence type="ECO:0000256" key="5">
    <source>
        <dbReference type="ARBA" id="ARBA00023319"/>
    </source>
</evidence>
<dbReference type="FunFam" id="2.60.40.10:FF:000013">
    <property type="entry name" value="cell adhesion molecule 1 isoform X1"/>
    <property type="match status" value="1"/>
</dbReference>
<evidence type="ECO:0000256" key="4">
    <source>
        <dbReference type="ARBA" id="ARBA00023180"/>
    </source>
</evidence>
<feature type="domain" description="Ig-like" evidence="7">
    <location>
        <begin position="263"/>
        <end position="354"/>
    </location>
</feature>
<keyword evidence="5" id="KW-0393">Immunoglobulin domain</keyword>
<dbReference type="EMBL" id="VEVO01000015">
    <property type="protein sequence ID" value="KAF0030741.1"/>
    <property type="molecule type" value="Genomic_DNA"/>
</dbReference>
<dbReference type="SMART" id="SM00408">
    <property type="entry name" value="IGc2"/>
    <property type="match status" value="2"/>
</dbReference>
<keyword evidence="2" id="KW-0677">Repeat</keyword>
<name>A0A6A4SHW0_SCOMX</name>
<dbReference type="InterPro" id="IPR036179">
    <property type="entry name" value="Ig-like_dom_sf"/>
</dbReference>
<dbReference type="InterPro" id="IPR003598">
    <property type="entry name" value="Ig_sub2"/>
</dbReference>
<dbReference type="PANTHER" id="PTHR42757:SF22">
    <property type="entry name" value="LIMBIC SYSTEM-ASSOCIATED MEMBRANE PROTEIN"/>
    <property type="match status" value="1"/>
</dbReference>
<dbReference type="SMART" id="SM00409">
    <property type="entry name" value="IG"/>
    <property type="match status" value="3"/>
</dbReference>
<protein>
    <recommendedName>
        <fullName evidence="7">Ig-like domain-containing protein</fullName>
    </recommendedName>
</protein>
<dbReference type="AlphaFoldDB" id="A0A6A4SHW0"/>
<dbReference type="InterPro" id="IPR013783">
    <property type="entry name" value="Ig-like_fold"/>
</dbReference>
<accession>A0A6A4SHW0</accession>
<evidence type="ECO:0000256" key="6">
    <source>
        <dbReference type="ARBA" id="ARBA00037995"/>
    </source>
</evidence>
<dbReference type="PROSITE" id="PS50835">
    <property type="entry name" value="IG_LIKE"/>
    <property type="match status" value="3"/>
</dbReference>
<dbReference type="Proteomes" id="UP000438429">
    <property type="component" value="Unassembled WGS sequence"/>
</dbReference>
<evidence type="ECO:0000256" key="3">
    <source>
        <dbReference type="ARBA" id="ARBA00023157"/>
    </source>
</evidence>
<keyword evidence="4" id="KW-0325">Glycoprotein</keyword>
<proteinExistence type="inferred from homology"/>
<dbReference type="Pfam" id="PF07679">
    <property type="entry name" value="I-set"/>
    <property type="match status" value="1"/>
</dbReference>
<sequence>MNGTPENTSVKPSDNLPEKKRFTYWEADEEYVKIFTFYIPFPLVPYTHVHMRNKCTGNVALRRDGMRLYACRCRSNERIHDRNGALSDLATVVIVRLSGLHTVDFVIVLPTFKFPPFAALYTHDAVHLSSPVLLVCTNICIRMNVCVEIMTRSWLLPPLRILCKKALAAESDLAQYKGFGTSEDSKEPRSIATQQGGLFALPMVPTLVQCGENTPARAARHMYTPTHINVLLLLLLLLLHEPTRQGLPPTRVARVNQLRCQRPRRAGWMVTGAHNAAGRGKEQTEEQKLMRRCYVDDKVSKVAWLNRSNIIFAGQDKWSLDPRVDLVTKGQLEYSLRIQKVDVYDEGSYTCSIQTKQQPKTSQVYLIVQVPANIYKVTEDITVNEGSNVTLSCLASGRPDPAITWRLLNPSAEPLDGEEYLDIIGIMRNQAGRYECKASNDVATPDVKYVNVVVNYPPTMKKTQSSETQVGRMGTLQCEATAVPTPEFEWYRDEKRLSNTQGINIQILGTTTILMIANVTEEDYGNYTCVASNRLGVQNASLFLYSECSI</sequence>
<dbReference type="FunFam" id="2.60.40.10:FF:000305">
    <property type="entry name" value="neurotrimin isoform X2"/>
    <property type="match status" value="1"/>
</dbReference>
<keyword evidence="3" id="KW-1015">Disulfide bond</keyword>
<evidence type="ECO:0000256" key="2">
    <source>
        <dbReference type="ARBA" id="ARBA00022737"/>
    </source>
</evidence>
<keyword evidence="1" id="KW-0732">Signal</keyword>
<comment type="caution">
    <text evidence="8">The sequence shown here is derived from an EMBL/GenBank/DDBJ whole genome shotgun (WGS) entry which is preliminary data.</text>
</comment>
<dbReference type="InterPro" id="IPR007110">
    <property type="entry name" value="Ig-like_dom"/>
</dbReference>
<evidence type="ECO:0000313" key="9">
    <source>
        <dbReference type="Proteomes" id="UP000438429"/>
    </source>
</evidence>